<dbReference type="CDD" id="cd08249">
    <property type="entry name" value="enoyl_reductase_like"/>
    <property type="match status" value="1"/>
</dbReference>
<dbReference type="GO" id="GO:0016651">
    <property type="term" value="F:oxidoreductase activity, acting on NAD(P)H"/>
    <property type="evidence" value="ECO:0007669"/>
    <property type="project" value="InterPro"/>
</dbReference>
<proteinExistence type="inferred from homology"/>
<dbReference type="Pfam" id="PF00107">
    <property type="entry name" value="ADH_zinc_N"/>
    <property type="match status" value="1"/>
</dbReference>
<name>A0A1L7WCH8_9HELO</name>
<evidence type="ECO:0000313" key="4">
    <source>
        <dbReference type="EMBL" id="CZR50389.1"/>
    </source>
</evidence>
<feature type="domain" description="Enoyl reductase (ER)" evidence="3">
    <location>
        <begin position="15"/>
        <end position="343"/>
    </location>
</feature>
<evidence type="ECO:0000256" key="2">
    <source>
        <dbReference type="ARBA" id="ARBA00023002"/>
    </source>
</evidence>
<comment type="similarity">
    <text evidence="1">Belongs to the zinc-containing alcohol dehydrogenase family.</text>
</comment>
<dbReference type="InterPro" id="IPR020843">
    <property type="entry name" value="ER"/>
</dbReference>
<organism evidence="4 5">
    <name type="scientific">Phialocephala subalpina</name>
    <dbReference type="NCBI Taxonomy" id="576137"/>
    <lineage>
        <taxon>Eukaryota</taxon>
        <taxon>Fungi</taxon>
        <taxon>Dikarya</taxon>
        <taxon>Ascomycota</taxon>
        <taxon>Pezizomycotina</taxon>
        <taxon>Leotiomycetes</taxon>
        <taxon>Helotiales</taxon>
        <taxon>Mollisiaceae</taxon>
        <taxon>Phialocephala</taxon>
        <taxon>Phialocephala fortinii species complex</taxon>
    </lineage>
</organism>
<dbReference type="InterPro" id="IPR036291">
    <property type="entry name" value="NAD(P)-bd_dom_sf"/>
</dbReference>
<keyword evidence="5" id="KW-1185">Reference proteome</keyword>
<dbReference type="EMBL" id="FJOG01000001">
    <property type="protein sequence ID" value="CZR50389.1"/>
    <property type="molecule type" value="Genomic_DNA"/>
</dbReference>
<dbReference type="Gene3D" id="3.90.180.10">
    <property type="entry name" value="Medium-chain alcohol dehydrogenases, catalytic domain"/>
    <property type="match status" value="1"/>
</dbReference>
<dbReference type="SMART" id="SM00829">
    <property type="entry name" value="PKS_ER"/>
    <property type="match status" value="1"/>
</dbReference>
<dbReference type="Pfam" id="PF08240">
    <property type="entry name" value="ADH_N"/>
    <property type="match status" value="1"/>
</dbReference>
<evidence type="ECO:0000259" key="3">
    <source>
        <dbReference type="SMART" id="SM00829"/>
    </source>
</evidence>
<evidence type="ECO:0000313" key="5">
    <source>
        <dbReference type="Proteomes" id="UP000184330"/>
    </source>
</evidence>
<sequence length="346" mass="37622">MAPSASKALVTRVSGGKASLHLGDIAPLTVAPHQVLFRVKSVAQTPTDANAKLSSKFRLAFGEKVVLGCDYVGIVEKLGDSVTSLKIGDRIGVDMGRRDYRAPNGVSSNDASTVPLAAATAWPALYSETCLSISRSRKNPTPVPVWGGSFSPSQNEAHILVASVGTYTIQLARKYSIPVVTVRSPTHFELCKTLGATHVFDYHDEDVLSKIKTVASNIEHVFDCVGSDISSSTASQAVCQKGGVLCTVRPVKRFTDNVELRVKVTDVLVWTVFLKDHQYKEFEWPASEADHNLGIKLFHAIPKWLEDRTLKTNTSKVVPGRLSGVEEGFQMHRDGKISGCKLVYEL</sequence>
<dbReference type="PANTHER" id="PTHR45348">
    <property type="entry name" value="HYPOTHETICAL OXIDOREDUCTASE (EUROFUNG)"/>
    <property type="match status" value="1"/>
</dbReference>
<dbReference type="InterPro" id="IPR013149">
    <property type="entry name" value="ADH-like_C"/>
</dbReference>
<dbReference type="PANTHER" id="PTHR45348:SF2">
    <property type="entry name" value="ZINC-TYPE ALCOHOL DEHYDROGENASE-LIKE PROTEIN C2E1P3.01"/>
    <property type="match status" value="1"/>
</dbReference>
<keyword evidence="2" id="KW-0560">Oxidoreductase</keyword>
<dbReference type="InterPro" id="IPR013154">
    <property type="entry name" value="ADH-like_N"/>
</dbReference>
<gene>
    <name evidence="4" type="ORF">PAC_00261</name>
</gene>
<dbReference type="AlphaFoldDB" id="A0A1L7WCH8"/>
<dbReference type="SUPFAM" id="SSF51735">
    <property type="entry name" value="NAD(P)-binding Rossmann-fold domains"/>
    <property type="match status" value="1"/>
</dbReference>
<protein>
    <submittedName>
        <fullName evidence="4">Related to C.carbonum toxD protein</fullName>
    </submittedName>
</protein>
<dbReference type="Gene3D" id="3.40.50.720">
    <property type="entry name" value="NAD(P)-binding Rossmann-like Domain"/>
    <property type="match status" value="1"/>
</dbReference>
<evidence type="ECO:0000256" key="1">
    <source>
        <dbReference type="ARBA" id="ARBA00008072"/>
    </source>
</evidence>
<dbReference type="SUPFAM" id="SSF50129">
    <property type="entry name" value="GroES-like"/>
    <property type="match status" value="1"/>
</dbReference>
<dbReference type="OrthoDB" id="9992527at2759"/>
<dbReference type="Proteomes" id="UP000184330">
    <property type="component" value="Unassembled WGS sequence"/>
</dbReference>
<accession>A0A1L7WCH8</accession>
<dbReference type="STRING" id="576137.A0A1L7WCH8"/>
<dbReference type="InterPro" id="IPR047122">
    <property type="entry name" value="Trans-enoyl_RdTase-like"/>
</dbReference>
<reference evidence="4 5" key="1">
    <citation type="submission" date="2016-03" db="EMBL/GenBank/DDBJ databases">
        <authorList>
            <person name="Ploux O."/>
        </authorList>
    </citation>
    <scope>NUCLEOTIDE SEQUENCE [LARGE SCALE GENOMIC DNA]</scope>
    <source>
        <strain evidence="4 5">UAMH 11012</strain>
    </source>
</reference>
<dbReference type="InterPro" id="IPR011032">
    <property type="entry name" value="GroES-like_sf"/>
</dbReference>